<name>A0A2N9IIT6_FAGSY</name>
<protein>
    <submittedName>
        <fullName evidence="2">Uncharacterized protein</fullName>
    </submittedName>
</protein>
<dbReference type="AlphaFoldDB" id="A0A2N9IIT6"/>
<organism evidence="2">
    <name type="scientific">Fagus sylvatica</name>
    <name type="common">Beechnut</name>
    <dbReference type="NCBI Taxonomy" id="28930"/>
    <lineage>
        <taxon>Eukaryota</taxon>
        <taxon>Viridiplantae</taxon>
        <taxon>Streptophyta</taxon>
        <taxon>Embryophyta</taxon>
        <taxon>Tracheophyta</taxon>
        <taxon>Spermatophyta</taxon>
        <taxon>Magnoliopsida</taxon>
        <taxon>eudicotyledons</taxon>
        <taxon>Gunneridae</taxon>
        <taxon>Pentapetalae</taxon>
        <taxon>rosids</taxon>
        <taxon>fabids</taxon>
        <taxon>Fagales</taxon>
        <taxon>Fagaceae</taxon>
        <taxon>Fagus</taxon>
    </lineage>
</organism>
<reference evidence="2" key="1">
    <citation type="submission" date="2018-02" db="EMBL/GenBank/DDBJ databases">
        <authorList>
            <person name="Cohen D.B."/>
            <person name="Kent A.D."/>
        </authorList>
    </citation>
    <scope>NUCLEOTIDE SEQUENCE</scope>
</reference>
<accession>A0A2N9IIT6</accession>
<proteinExistence type="predicted"/>
<feature type="region of interest" description="Disordered" evidence="1">
    <location>
        <begin position="1"/>
        <end position="90"/>
    </location>
</feature>
<gene>
    <name evidence="2" type="ORF">FSB_LOCUS53478</name>
</gene>
<dbReference type="EMBL" id="OIVN01006124">
    <property type="protein sequence ID" value="SPD25596.1"/>
    <property type="molecule type" value="Genomic_DNA"/>
</dbReference>
<evidence type="ECO:0000313" key="2">
    <source>
        <dbReference type="EMBL" id="SPD25596.1"/>
    </source>
</evidence>
<evidence type="ECO:0000256" key="1">
    <source>
        <dbReference type="SAM" id="MobiDB-lite"/>
    </source>
</evidence>
<feature type="compositionally biased region" description="Basic and acidic residues" evidence="1">
    <location>
        <begin position="20"/>
        <end position="37"/>
    </location>
</feature>
<sequence length="112" mass="12021">MKEQIGFDNVYRQTHHRRLKGDPRLEGDPTPRRREPPQPEPVACRAHSHGLDVTHGQGCRSGGDPRPRLPPGVAVPDPCRSGGDPRPSLPPGVAVPTGMSFCSVTVSQSLGC</sequence>